<organism evidence="3 4">
    <name type="scientific">Schaalia cardiffensis F0333</name>
    <dbReference type="NCBI Taxonomy" id="888050"/>
    <lineage>
        <taxon>Bacteria</taxon>
        <taxon>Bacillati</taxon>
        <taxon>Actinomycetota</taxon>
        <taxon>Actinomycetes</taxon>
        <taxon>Actinomycetales</taxon>
        <taxon>Actinomycetaceae</taxon>
        <taxon>Schaalia</taxon>
    </lineage>
</organism>
<comment type="caution">
    <text evidence="3">The sequence shown here is derived from an EMBL/GenBank/DDBJ whole genome shotgun (WGS) entry which is preliminary data.</text>
</comment>
<reference evidence="3 4" key="1">
    <citation type="submission" date="2013-03" db="EMBL/GenBank/DDBJ databases">
        <title>Reference genome for the Human Microbiome Project.</title>
        <authorList>
            <person name="Aqrawi P."/>
            <person name="Ayvaz T."/>
            <person name="Bess C."/>
            <person name="Blankenburg K."/>
            <person name="Coyle M."/>
            <person name="Deng J."/>
            <person name="Forbes L."/>
            <person name="Fowler G."/>
            <person name="Francisco L."/>
            <person name="Fu Q."/>
            <person name="Gibbs R."/>
            <person name="Gross S."/>
            <person name="Gubbala S."/>
            <person name="Hale W."/>
            <person name="Hemphill L."/>
            <person name="Highlander S."/>
            <person name="Hirani K."/>
            <person name="Jackson L."/>
            <person name="Jakkamsetti A."/>
            <person name="Javaid M."/>
            <person name="Jayaseelan J.C."/>
            <person name="Jiang H."/>
            <person name="Joshi V."/>
            <person name="Korchina V."/>
            <person name="Kovar C."/>
            <person name="Lara F."/>
            <person name="Lee S."/>
            <person name="Liu Y."/>
            <person name="Mata R."/>
            <person name="Mathew T."/>
            <person name="Munidasa M."/>
            <person name="Muzny D."/>
            <person name="Nazareth L."/>
            <person name="Ngo R."/>
            <person name="Nguyen L."/>
            <person name="Nguyen N."/>
            <person name="Okwuonu G."/>
            <person name="Ongeri F."/>
            <person name="Palculict T."/>
            <person name="Patil S."/>
            <person name="Petrosino J."/>
            <person name="Pham C."/>
            <person name="Pham P."/>
            <person name="Pu L.-L."/>
            <person name="Qin X."/>
            <person name="Qu J."/>
            <person name="Reid J."/>
            <person name="Ross M."/>
            <person name="Ruth R."/>
            <person name="Saada N."/>
            <person name="San Lucas F."/>
            <person name="Santibanez J."/>
            <person name="Shang Y."/>
            <person name="Simmons D."/>
            <person name="Song X.-Z."/>
            <person name="Tang L.-Y."/>
            <person name="Thornton R."/>
            <person name="Warren J."/>
            <person name="Weissenberger G."/>
            <person name="Wilczek-Boney K."/>
            <person name="Worley K."/>
            <person name="Youmans B."/>
            <person name="Zhang J."/>
            <person name="Zhang L."/>
            <person name="Zhao Z."/>
            <person name="Zhou C."/>
            <person name="Zhu D."/>
            <person name="Zhu Y."/>
        </authorList>
    </citation>
    <scope>NUCLEOTIDE SEQUENCE [LARGE SCALE GENOMIC DNA]</scope>
    <source>
        <strain evidence="3 4">F0333</strain>
    </source>
</reference>
<dbReference type="OrthoDB" id="9768555at2"/>
<keyword evidence="4" id="KW-1185">Reference proteome</keyword>
<evidence type="ECO:0000256" key="1">
    <source>
        <dbReference type="SAM" id="MobiDB-lite"/>
    </source>
</evidence>
<dbReference type="AlphaFoldDB" id="N6X3A5"/>
<proteinExistence type="predicted"/>
<dbReference type="InterPro" id="IPR050764">
    <property type="entry name" value="CbbQ/NirQ/NorQ/GpvN"/>
</dbReference>
<dbReference type="PANTHER" id="PTHR42759:SF1">
    <property type="entry name" value="MAGNESIUM-CHELATASE SUBUNIT CHLD"/>
    <property type="match status" value="1"/>
</dbReference>
<dbReference type="HOGENOM" id="CLU_065561_0_0_11"/>
<dbReference type="GO" id="GO:0005524">
    <property type="term" value="F:ATP binding"/>
    <property type="evidence" value="ECO:0007669"/>
    <property type="project" value="InterPro"/>
</dbReference>
<evidence type="ECO:0000259" key="2">
    <source>
        <dbReference type="Pfam" id="PF07728"/>
    </source>
</evidence>
<dbReference type="PANTHER" id="PTHR42759">
    <property type="entry name" value="MOXR FAMILY PROTEIN"/>
    <property type="match status" value="1"/>
</dbReference>
<dbReference type="PATRIC" id="fig|888050.3.peg.1061"/>
<feature type="domain" description="ATPase dynein-related AAA" evidence="2">
    <location>
        <begin position="91"/>
        <end position="230"/>
    </location>
</feature>
<name>N6X3A5_9ACTO</name>
<gene>
    <name evidence="3" type="ORF">HMPREF9004_1115</name>
</gene>
<evidence type="ECO:0000313" key="3">
    <source>
        <dbReference type="EMBL" id="ENO18171.1"/>
    </source>
</evidence>
<dbReference type="GO" id="GO:0016887">
    <property type="term" value="F:ATP hydrolysis activity"/>
    <property type="evidence" value="ECO:0007669"/>
    <property type="project" value="InterPro"/>
</dbReference>
<feature type="region of interest" description="Disordered" evidence="1">
    <location>
        <begin position="1"/>
        <end position="25"/>
    </location>
</feature>
<accession>N6X3A5</accession>
<dbReference type="InterPro" id="IPR027417">
    <property type="entry name" value="P-loop_NTPase"/>
</dbReference>
<evidence type="ECO:0000313" key="4">
    <source>
        <dbReference type="Proteomes" id="UP000013015"/>
    </source>
</evidence>
<dbReference type="EMBL" id="AQHZ01000017">
    <property type="protein sequence ID" value="ENO18171.1"/>
    <property type="molecule type" value="Genomic_DNA"/>
</dbReference>
<sequence>MATSTPPGDSTPGVSEVNTAQQVPPPEMLYADELDLLARQEGPKPPGWRLTPSAVVSFICGNPRLKISRKFVGDISLVERCVITLAGERALLLVGEPGTAKSMLSELLSAAICGTSALTVQGSAGTTEDQLRYGWNYAQLLARGPSVDALVPSPVLAAMSSGRVARIEEITRCLPEVQDSLVSILSERRIAIPELGEHAIHARPGFCLIATANLRDRGVSEMSAALKRRFNFEAVAPICDASAEIALVTEKTKQALSAAGVPAKVDEVVVETLVTAFRDLRSGISQEGWAVEKPSTVLSTAEAVAISGSIALAGAFFPHAKDGVRLIPGQLLGAVRKDDSEDGARLLAYWDSTVKRRANEGRHTWAQLWELRSALED</sequence>
<protein>
    <submittedName>
        <fullName evidence="3">MoxR family ATPase</fullName>
    </submittedName>
</protein>
<dbReference type="Proteomes" id="UP000013015">
    <property type="component" value="Unassembled WGS sequence"/>
</dbReference>
<feature type="compositionally biased region" description="Polar residues" evidence="1">
    <location>
        <begin position="1"/>
        <end position="22"/>
    </location>
</feature>
<dbReference type="SUPFAM" id="SSF52540">
    <property type="entry name" value="P-loop containing nucleoside triphosphate hydrolases"/>
    <property type="match status" value="1"/>
</dbReference>
<dbReference type="STRING" id="888050.HMPREF9004_1115"/>
<dbReference type="Gene3D" id="3.40.50.300">
    <property type="entry name" value="P-loop containing nucleotide triphosphate hydrolases"/>
    <property type="match status" value="1"/>
</dbReference>
<dbReference type="eggNOG" id="COG0714">
    <property type="taxonomic scope" value="Bacteria"/>
</dbReference>
<dbReference type="Pfam" id="PF07728">
    <property type="entry name" value="AAA_5"/>
    <property type="match status" value="1"/>
</dbReference>
<dbReference type="InterPro" id="IPR011704">
    <property type="entry name" value="ATPase_dyneun-rel_AAA"/>
</dbReference>
<dbReference type="RefSeq" id="WP_005963219.1">
    <property type="nucleotide sequence ID" value="NZ_CP040505.1"/>
</dbReference>